<dbReference type="EMBL" id="WUEK01000017">
    <property type="protein sequence ID" value="MXG92044.1"/>
    <property type="molecule type" value="Genomic_DNA"/>
</dbReference>
<keyword evidence="4" id="KW-1185">Reference proteome</keyword>
<keyword evidence="2" id="KW-0732">Signal</keyword>
<proteinExistence type="predicted"/>
<dbReference type="RefSeq" id="WP_160879979.1">
    <property type="nucleotide sequence ID" value="NZ_WUEK01000017.1"/>
</dbReference>
<dbReference type="AlphaFoldDB" id="A0A6L7F4C8"/>
<feature type="compositionally biased region" description="Polar residues" evidence="1">
    <location>
        <begin position="26"/>
        <end position="56"/>
    </location>
</feature>
<name>A0A6L7F4C8_9ACTN</name>
<accession>A0A6L7F4C8</accession>
<comment type="caution">
    <text evidence="3">The sequence shown here is derived from an EMBL/GenBank/DDBJ whole genome shotgun (WGS) entry which is preliminary data.</text>
</comment>
<evidence type="ECO:0000256" key="1">
    <source>
        <dbReference type="SAM" id="MobiDB-lite"/>
    </source>
</evidence>
<reference evidence="3 4" key="1">
    <citation type="submission" date="2019-12" db="EMBL/GenBank/DDBJ databases">
        <authorList>
            <person name="Kun Z."/>
        </authorList>
    </citation>
    <scope>NUCLEOTIDE SEQUENCE [LARGE SCALE GENOMIC DNA]</scope>
    <source>
        <strain evidence="3 4">YIM 123512</strain>
    </source>
</reference>
<gene>
    <name evidence="3" type="ORF">GRQ65_21090</name>
</gene>
<evidence type="ECO:0008006" key="5">
    <source>
        <dbReference type="Google" id="ProtNLM"/>
    </source>
</evidence>
<feature type="chain" id="PRO_5026649787" description="Secreted protein" evidence="2">
    <location>
        <begin position="20"/>
        <end position="225"/>
    </location>
</feature>
<organism evidence="3 4">
    <name type="scientific">Nocardioides flavescens</name>
    <dbReference type="NCBI Taxonomy" id="2691959"/>
    <lineage>
        <taxon>Bacteria</taxon>
        <taxon>Bacillati</taxon>
        <taxon>Actinomycetota</taxon>
        <taxon>Actinomycetes</taxon>
        <taxon>Propionibacteriales</taxon>
        <taxon>Nocardioidaceae</taxon>
        <taxon>Nocardioides</taxon>
    </lineage>
</organism>
<protein>
    <recommendedName>
        <fullName evidence="5">Secreted protein</fullName>
    </recommendedName>
</protein>
<dbReference type="Proteomes" id="UP000473325">
    <property type="component" value="Unassembled WGS sequence"/>
</dbReference>
<feature type="signal peptide" evidence="2">
    <location>
        <begin position="1"/>
        <end position="19"/>
    </location>
</feature>
<sequence>MVFGLTAGLSASASGTAFAGDHPTEDTSSAVRSVSVSDYSQQQLGPRCRTSTSTDATGAEVTTVRCGREQYSTLEYEIPVPARSINPAASVAVEALDEGNSAQHEVLLYRPKANRVVVAISFAGRGRWTIAGTIDLSYDVPTTKDSRPCVTDGEWARVSVFDGGTGGNLQQVNDIFDTEGEQTVLSKDYDGFRFQVRSYKRCDSSRVRKVTFHQFNRGAWFSYWG</sequence>
<evidence type="ECO:0000313" key="4">
    <source>
        <dbReference type="Proteomes" id="UP000473325"/>
    </source>
</evidence>
<evidence type="ECO:0000256" key="2">
    <source>
        <dbReference type="SAM" id="SignalP"/>
    </source>
</evidence>
<evidence type="ECO:0000313" key="3">
    <source>
        <dbReference type="EMBL" id="MXG92044.1"/>
    </source>
</evidence>
<feature type="region of interest" description="Disordered" evidence="1">
    <location>
        <begin position="14"/>
        <end position="56"/>
    </location>
</feature>